<reference evidence="4 5" key="1">
    <citation type="journal article" date="2022" name="bioRxiv">
        <title>Genomics of Preaxostyla Flagellates Illuminates Evolutionary Transitions and the Path Towards Mitochondrial Loss.</title>
        <authorList>
            <person name="Novak L.V.F."/>
            <person name="Treitli S.C."/>
            <person name="Pyrih J."/>
            <person name="Halakuc P."/>
            <person name="Pipaliya S.V."/>
            <person name="Vacek V."/>
            <person name="Brzon O."/>
            <person name="Soukal P."/>
            <person name="Eme L."/>
            <person name="Dacks J.B."/>
            <person name="Karnkowska A."/>
            <person name="Elias M."/>
            <person name="Hampl V."/>
        </authorList>
    </citation>
    <scope>NUCLEOTIDE SEQUENCE [LARGE SCALE GENOMIC DNA]</scope>
    <source>
        <strain evidence="4">NAU3</strain>
        <tissue evidence="4">Gut</tissue>
    </source>
</reference>
<evidence type="ECO:0000256" key="3">
    <source>
        <dbReference type="SAM" id="MobiDB-lite"/>
    </source>
</evidence>
<name>A0ABQ9YAV4_9EUKA</name>
<dbReference type="PANTHER" id="PTHR14107:SF16">
    <property type="entry name" value="AT02583P"/>
    <property type="match status" value="1"/>
</dbReference>
<gene>
    <name evidence="4" type="ORF">BLNAU_4212</name>
</gene>
<keyword evidence="2" id="KW-0677">Repeat</keyword>
<dbReference type="Gene3D" id="2.130.10.10">
    <property type="entry name" value="YVTN repeat-like/Quinoprotein amine dehydrogenase"/>
    <property type="match status" value="1"/>
</dbReference>
<evidence type="ECO:0000256" key="2">
    <source>
        <dbReference type="ARBA" id="ARBA00022737"/>
    </source>
</evidence>
<keyword evidence="1" id="KW-0853">WD repeat</keyword>
<feature type="region of interest" description="Disordered" evidence="3">
    <location>
        <begin position="649"/>
        <end position="739"/>
    </location>
</feature>
<evidence type="ECO:0000313" key="4">
    <source>
        <dbReference type="EMBL" id="KAK2960815.1"/>
    </source>
</evidence>
<organism evidence="4 5">
    <name type="scientific">Blattamonas nauphoetae</name>
    <dbReference type="NCBI Taxonomy" id="2049346"/>
    <lineage>
        <taxon>Eukaryota</taxon>
        <taxon>Metamonada</taxon>
        <taxon>Preaxostyla</taxon>
        <taxon>Oxymonadida</taxon>
        <taxon>Blattamonas</taxon>
    </lineage>
</organism>
<feature type="compositionally biased region" description="Basic and acidic residues" evidence="3">
    <location>
        <begin position="649"/>
        <end position="709"/>
    </location>
</feature>
<dbReference type="InterPro" id="IPR015943">
    <property type="entry name" value="WD40/YVTN_repeat-like_dom_sf"/>
</dbReference>
<feature type="compositionally biased region" description="Low complexity" evidence="3">
    <location>
        <begin position="837"/>
        <end position="852"/>
    </location>
</feature>
<feature type="compositionally biased region" description="Polar residues" evidence="3">
    <location>
        <begin position="724"/>
        <end position="734"/>
    </location>
</feature>
<feature type="region of interest" description="Disordered" evidence="3">
    <location>
        <begin position="200"/>
        <end position="222"/>
    </location>
</feature>
<feature type="region of interest" description="Disordered" evidence="3">
    <location>
        <begin position="458"/>
        <end position="480"/>
    </location>
</feature>
<feature type="compositionally biased region" description="Basic and acidic residues" evidence="3">
    <location>
        <begin position="892"/>
        <end position="905"/>
    </location>
</feature>
<feature type="compositionally biased region" description="Basic and acidic residues" evidence="3">
    <location>
        <begin position="200"/>
        <end position="209"/>
    </location>
</feature>
<accession>A0ABQ9YAV4</accession>
<dbReference type="EMBL" id="JARBJD010000020">
    <property type="protein sequence ID" value="KAK2960815.1"/>
    <property type="molecule type" value="Genomic_DNA"/>
</dbReference>
<keyword evidence="5" id="KW-1185">Reference proteome</keyword>
<dbReference type="InterPro" id="IPR036322">
    <property type="entry name" value="WD40_repeat_dom_sf"/>
</dbReference>
<dbReference type="Proteomes" id="UP001281761">
    <property type="component" value="Unassembled WGS sequence"/>
</dbReference>
<dbReference type="SUPFAM" id="SSF50978">
    <property type="entry name" value="WD40 repeat-like"/>
    <property type="match status" value="1"/>
</dbReference>
<dbReference type="InterPro" id="IPR051362">
    <property type="entry name" value="WD_repeat_creC_regulators"/>
</dbReference>
<sequence>MPCGNSYTKINSFTIQVSNQDYLHAIPHIGTCHYNLPNDRNALLRRSSKNGQGSLGDAIYLIYNDALAIFKLPSFEEYRSEMCTTVKDLPFARCRCSAAFLSEDDQPFLIVCRRTGRVDIVNPNTLSIVQSINTEYPSTSALCTSVSVNYSLDKPLIMLGYDDGTVLGYQMGLPEVEWPRPHHPKTFIPSPERQKLWDEKTKKENDEKNAGQAVPIDKPPDPIAPAEVEPPWTLPAITKPIRHYRSFKRIRHLLQSIAQVLSQNPHANLLDTNAAATSPRLFRDVMLDNILNDEQIEINNTPIFTSAIQYLIVLTEIKSLVSKSMAKYFIHASALFSFGFIIQAVLNDSIQFVAGMCRRDEGYCAIFNITKEEFVVAFRTYFGACLSISWSSDGQLIAFGGGDNCATVYTDLNTHPRPLCRLRGHTAWIKHLRFDPSPSYTLFNLHTHTETSYYDMDDEEMTKSAAEEKRRKREKKKEERRHIDELRFRAKQREEYLRASGTLDDLEQINKNEKVYQLLSGSDDTSIGMYMFNVLEVDDVTAGILETHRDRIRRRVLFAMEQDHIQQAERNRNICIRRDIWSDEDEELHNAMLKAQREKQILREKHYDVFHRKKYPSMMSHPEKDEPLTVWPLYCASDFLPLSANDRRRISEERSRSRSSKKGERSSKERGGSSETKKGSKTRELGDEGTISRERTSKERNGGSERLVMENKASVSSARRKGRVSSQERSTGSDLPSIAEVVQESDHLLVFEDQQNARSPVLKTLVQREEQANDEDDGKKEKESGKDKRSSQERTSSEKGQDSAEGSQTKADDGAVKESSQSNKSKKSERSQMPLGSETHSTTSDTPTPTSHSSRRHTSTSQKAETKPQPLPSPASSTKHSEATLSTTSTSTDHEKEGREWKTDEECTTEEDEQMRIGEEEFMSDYLMKQLKALTCPGTAGRPHLTEAPTGPNPFVVYGAPPIDMLPEIRPKKWFENSKFNMISNIVWEPGILTISTVNGYFVVWMDLKTKNYS</sequence>
<evidence type="ECO:0000256" key="1">
    <source>
        <dbReference type="ARBA" id="ARBA00022574"/>
    </source>
</evidence>
<evidence type="ECO:0000313" key="5">
    <source>
        <dbReference type="Proteomes" id="UP001281761"/>
    </source>
</evidence>
<feature type="region of interest" description="Disordered" evidence="3">
    <location>
        <begin position="751"/>
        <end position="913"/>
    </location>
</feature>
<protein>
    <submittedName>
        <fullName evidence="4">Uncharacterized protein</fullName>
    </submittedName>
</protein>
<dbReference type="PANTHER" id="PTHR14107">
    <property type="entry name" value="WD REPEAT PROTEIN"/>
    <property type="match status" value="1"/>
</dbReference>
<feature type="compositionally biased region" description="Basic and acidic residues" evidence="3">
    <location>
        <begin position="766"/>
        <end position="802"/>
    </location>
</feature>
<comment type="caution">
    <text evidence="4">The sequence shown here is derived from an EMBL/GenBank/DDBJ whole genome shotgun (WGS) entry which is preliminary data.</text>
</comment>
<proteinExistence type="predicted"/>